<name>A0ABZ1BTS4_9FIRM</name>
<dbReference type="Pfam" id="PF13439">
    <property type="entry name" value="Glyco_transf_4"/>
    <property type="match status" value="1"/>
</dbReference>
<sequence>MIAVNGRFLRQRVTGVQRYARELTRRLGPQVRLVAPGVAAEGLPGHLWEQAVLPARLSRRDLLWSPANTGPLAVARQVVTIHDLAAVEHPEWFSGAFARWYAIFWPRLVRRVEAVLTVSEFSKGRLVERFGLPPERVRVVPNGVDERFAPQEEEAIQTVRRRLGLPEAYVLMVASHDPRKNLARVLQAWRSIQKAYEGVELVVAGAAHRAFRVPQASEPGPANSLSRVRFIGYVDDADLPALYAGARLFVYPSLYEGFGLPVLEAMACGVPVVTSATGPMPEVAGDAAILVDPHDPEAIADAVRRLLDSAQLRSALGSKGVARARLFTWDKAAAELRRALDELAGA</sequence>
<gene>
    <name evidence="4" type="ORF">U7230_07945</name>
</gene>
<accession>A0ABZ1BTS4</accession>
<dbReference type="RefSeq" id="WP_324715314.1">
    <property type="nucleotide sequence ID" value="NZ_CP141615.1"/>
</dbReference>
<evidence type="ECO:0000313" key="5">
    <source>
        <dbReference type="Proteomes" id="UP001332192"/>
    </source>
</evidence>
<evidence type="ECO:0000256" key="1">
    <source>
        <dbReference type="ARBA" id="ARBA00022679"/>
    </source>
</evidence>
<evidence type="ECO:0000313" key="4">
    <source>
        <dbReference type="EMBL" id="WRP16041.1"/>
    </source>
</evidence>
<feature type="domain" description="Glycosyltransferase subfamily 4-like N-terminal" evidence="3">
    <location>
        <begin position="75"/>
        <end position="146"/>
    </location>
</feature>
<evidence type="ECO:0000259" key="3">
    <source>
        <dbReference type="Pfam" id="PF13439"/>
    </source>
</evidence>
<dbReference type="EMBL" id="CP141615">
    <property type="protein sequence ID" value="WRP16041.1"/>
    <property type="molecule type" value="Genomic_DNA"/>
</dbReference>
<dbReference type="Pfam" id="PF00534">
    <property type="entry name" value="Glycos_transf_1"/>
    <property type="match status" value="1"/>
</dbReference>
<protein>
    <submittedName>
        <fullName evidence="4">Glycosyltransferase family 1 protein</fullName>
    </submittedName>
</protein>
<dbReference type="PANTHER" id="PTHR46401:SF2">
    <property type="entry name" value="GLYCOSYLTRANSFERASE WBBK-RELATED"/>
    <property type="match status" value="1"/>
</dbReference>
<dbReference type="InterPro" id="IPR028098">
    <property type="entry name" value="Glyco_trans_4-like_N"/>
</dbReference>
<dbReference type="SUPFAM" id="SSF53756">
    <property type="entry name" value="UDP-Glycosyltransferase/glycogen phosphorylase"/>
    <property type="match status" value="1"/>
</dbReference>
<dbReference type="Gene3D" id="3.40.50.2000">
    <property type="entry name" value="Glycogen Phosphorylase B"/>
    <property type="match status" value="2"/>
</dbReference>
<evidence type="ECO:0000259" key="2">
    <source>
        <dbReference type="Pfam" id="PF00534"/>
    </source>
</evidence>
<dbReference type="Proteomes" id="UP001332192">
    <property type="component" value="Chromosome"/>
</dbReference>
<dbReference type="CDD" id="cd03809">
    <property type="entry name" value="GT4_MtfB-like"/>
    <property type="match status" value="1"/>
</dbReference>
<proteinExistence type="predicted"/>
<dbReference type="InterPro" id="IPR001296">
    <property type="entry name" value="Glyco_trans_1"/>
</dbReference>
<keyword evidence="5" id="KW-1185">Reference proteome</keyword>
<dbReference type="PANTHER" id="PTHR46401">
    <property type="entry name" value="GLYCOSYLTRANSFERASE WBBK-RELATED"/>
    <property type="match status" value="1"/>
</dbReference>
<keyword evidence="1" id="KW-0808">Transferase</keyword>
<organism evidence="4 5">
    <name type="scientific">Carboxydichorda subterranea</name>
    <dbReference type="NCBI Taxonomy" id="3109565"/>
    <lineage>
        <taxon>Bacteria</taxon>
        <taxon>Bacillati</taxon>
        <taxon>Bacillota</taxon>
        <taxon>Limnochordia</taxon>
        <taxon>Limnochordales</taxon>
        <taxon>Geochordaceae</taxon>
        <taxon>Carboxydichorda</taxon>
    </lineage>
</organism>
<feature type="domain" description="Glycosyl transferase family 1" evidence="2">
    <location>
        <begin position="166"/>
        <end position="320"/>
    </location>
</feature>
<reference evidence="4 5" key="1">
    <citation type="journal article" date="2024" name="Front. Microbiol.">
        <title>Novel thermophilic genera Geochorda gen. nov. and Carboxydochorda gen. nov. from the deep terrestrial subsurface reveal the ecophysiological diversity in the class Limnochordia.</title>
        <authorList>
            <person name="Karnachuk O.V."/>
            <person name="Lukina A.P."/>
            <person name="Avakyan M.R."/>
            <person name="Kadnikov V.V."/>
            <person name="Begmatov S."/>
            <person name="Beletsky A.V."/>
            <person name="Vlasova K.G."/>
            <person name="Novikov A.A."/>
            <person name="Shcherbakova V.A."/>
            <person name="Mardanov A.V."/>
            <person name="Ravin N.V."/>
        </authorList>
    </citation>
    <scope>NUCLEOTIDE SEQUENCE [LARGE SCALE GENOMIC DNA]</scope>
    <source>
        <strain evidence="4 5">L945</strain>
    </source>
</reference>